<comment type="similarity">
    <text evidence="2">Belongs to the CDP-alcohol phosphatidyltransferase class-I family.</text>
</comment>
<dbReference type="Proteomes" id="UP000182836">
    <property type="component" value="Unassembled WGS sequence"/>
</dbReference>
<dbReference type="EMBL" id="FNED01000004">
    <property type="protein sequence ID" value="SDI48330.1"/>
    <property type="molecule type" value="Genomic_DNA"/>
</dbReference>
<dbReference type="GeneID" id="42304190"/>
<keyword evidence="3" id="KW-0812">Transmembrane</keyword>
<dbReference type="InterPro" id="IPR048254">
    <property type="entry name" value="CDP_ALCOHOL_P_TRANSF_CS"/>
</dbReference>
<dbReference type="PROSITE" id="PS00379">
    <property type="entry name" value="CDP_ALCOHOL_P_TRANSF"/>
    <property type="match status" value="1"/>
</dbReference>
<reference evidence="4 6" key="1">
    <citation type="submission" date="2015-07" db="EMBL/GenBank/DDBJ databases">
        <title>Fjat-14205 dsm 2895.</title>
        <authorList>
            <person name="Liu B."/>
            <person name="Wang J."/>
            <person name="Zhu Y."/>
            <person name="Liu G."/>
            <person name="Chen Q."/>
            <person name="Chen Z."/>
            <person name="Lan J."/>
            <person name="Che J."/>
            <person name="Ge C."/>
            <person name="Shi H."/>
            <person name="Pan Z."/>
            <person name="Liu X."/>
        </authorList>
    </citation>
    <scope>NUCLEOTIDE SEQUENCE [LARGE SCALE GENOMIC DNA]</scope>
    <source>
        <strain evidence="4 6">DSM 2895</strain>
    </source>
</reference>
<keyword evidence="3" id="KW-1133">Transmembrane helix</keyword>
<evidence type="ECO:0000256" key="2">
    <source>
        <dbReference type="RuleBase" id="RU003750"/>
    </source>
</evidence>
<dbReference type="RefSeq" id="WP_043067667.1">
    <property type="nucleotide sequence ID" value="NZ_BJOA01000081.1"/>
</dbReference>
<keyword evidence="6" id="KW-1185">Reference proteome</keyword>
<evidence type="ECO:0000256" key="3">
    <source>
        <dbReference type="SAM" id="Phobius"/>
    </source>
</evidence>
<dbReference type="AlphaFoldDB" id="A0A0D1XZH2"/>
<keyword evidence="3" id="KW-0472">Membrane</keyword>
<organism evidence="4 6">
    <name type="scientific">Aneurinibacillus migulanus</name>
    <name type="common">Bacillus migulanus</name>
    <dbReference type="NCBI Taxonomy" id="47500"/>
    <lineage>
        <taxon>Bacteria</taxon>
        <taxon>Bacillati</taxon>
        <taxon>Bacillota</taxon>
        <taxon>Bacilli</taxon>
        <taxon>Bacillales</taxon>
        <taxon>Paenibacillaceae</taxon>
        <taxon>Aneurinibacillus group</taxon>
        <taxon>Aneurinibacillus</taxon>
    </lineage>
</organism>
<gene>
    <name evidence="4" type="ORF">AF333_03065</name>
    <name evidence="5" type="ORF">SAMN04487909_104181</name>
</gene>
<dbReference type="STRING" id="47500.AF333_03065"/>
<evidence type="ECO:0000256" key="1">
    <source>
        <dbReference type="ARBA" id="ARBA00022679"/>
    </source>
</evidence>
<keyword evidence="1 2" id="KW-0808">Transferase</keyword>
<dbReference type="GO" id="GO:0008654">
    <property type="term" value="P:phospholipid biosynthetic process"/>
    <property type="evidence" value="ECO:0007669"/>
    <property type="project" value="InterPro"/>
</dbReference>
<proteinExistence type="inferred from homology"/>
<dbReference type="InterPro" id="IPR043130">
    <property type="entry name" value="CDP-OH_PTrfase_TM_dom"/>
</dbReference>
<dbReference type="Gene3D" id="1.20.120.1760">
    <property type="match status" value="1"/>
</dbReference>
<sequence length="232" mass="28399">MKDSIRDKYWTFRRKYLVMERTPDYVIPKYFIHMVEPFFIYWFNRIRWTPNQVTLLGAFSMVVGTVCMYFHAFYISALFFCFYLVLDCVDGGLARYQKSFSNFGKLLDRWTDSVLRLFLLFTLFYLYDVPLAFKIAFVITFALDYIIVLCYVVPYMRRQKLYRGKIKGWFFKRGIIPSYDIFWVYFTIIVCNILEQPFWMFLIIIVGKNLDWSYRLFEVLRTKKMIKQKRWS</sequence>
<dbReference type="GO" id="GO:0016780">
    <property type="term" value="F:phosphotransferase activity, for other substituted phosphate groups"/>
    <property type="evidence" value="ECO:0007669"/>
    <property type="project" value="InterPro"/>
</dbReference>
<dbReference type="GO" id="GO:0016020">
    <property type="term" value="C:membrane"/>
    <property type="evidence" value="ECO:0007669"/>
    <property type="project" value="InterPro"/>
</dbReference>
<reference evidence="5 7" key="2">
    <citation type="submission" date="2016-10" db="EMBL/GenBank/DDBJ databases">
        <authorList>
            <person name="de Groot N.N."/>
        </authorList>
    </citation>
    <scope>NUCLEOTIDE SEQUENCE [LARGE SCALE GENOMIC DNA]</scope>
    <source>
        <strain evidence="5 7">DSM 2895</strain>
    </source>
</reference>
<evidence type="ECO:0000313" key="5">
    <source>
        <dbReference type="EMBL" id="SDI48330.1"/>
    </source>
</evidence>
<evidence type="ECO:0000313" key="4">
    <source>
        <dbReference type="EMBL" id="KON94623.1"/>
    </source>
</evidence>
<evidence type="ECO:0000313" key="7">
    <source>
        <dbReference type="Proteomes" id="UP000182836"/>
    </source>
</evidence>
<evidence type="ECO:0000313" key="6">
    <source>
        <dbReference type="Proteomes" id="UP000037269"/>
    </source>
</evidence>
<dbReference type="InterPro" id="IPR000462">
    <property type="entry name" value="CDP-OH_P_trans"/>
</dbReference>
<name>A0A0D1XZH2_ANEMI</name>
<feature type="transmembrane region" description="Helical" evidence="3">
    <location>
        <begin position="55"/>
        <end position="86"/>
    </location>
</feature>
<dbReference type="EMBL" id="LGUG01000004">
    <property type="protein sequence ID" value="KON94623.1"/>
    <property type="molecule type" value="Genomic_DNA"/>
</dbReference>
<feature type="transmembrane region" description="Helical" evidence="3">
    <location>
        <begin position="133"/>
        <end position="153"/>
    </location>
</feature>
<dbReference type="PATRIC" id="fig|47500.8.peg.2973"/>
<feature type="transmembrane region" description="Helical" evidence="3">
    <location>
        <begin position="174"/>
        <end position="193"/>
    </location>
</feature>
<dbReference type="Proteomes" id="UP000037269">
    <property type="component" value="Unassembled WGS sequence"/>
</dbReference>
<accession>A0A0D1XZH2</accession>
<protein>
    <submittedName>
        <fullName evidence="5">Phosphatidylglycerophosphate synthase</fullName>
    </submittedName>
</protein>
<dbReference type="Pfam" id="PF01066">
    <property type="entry name" value="CDP-OH_P_transf"/>
    <property type="match status" value="1"/>
</dbReference>
<dbReference type="OrthoDB" id="7390033at2"/>